<sequence>MAIMFVRAQVISRGAGRSIVSAAAYRHRARMMDEQAGTSFSYRGGSRELVHEELAVPDEIPAWLKMAIDGKTVAAASEALWNAVDAFETRVDAQLARELIIALPEELTRAENIVLVREFVADSFTSKGMVADWVFHDKDGNPHIHLMTTLRPLTEEGFGQKKVQVAGEDGEPLRVVTPDRPNGKIVYKLWAGDKETMKAWKIAWAETANRHLALAGHEIRLDGRSYAEQGLDGIAQKHLGPEKAALARKGVEMYFAPADLARRQEMADRLLADPGLLLKQLGNERSTFDERDIAKALHRTVDDPTDFANIRARLMASHNLVLLKPQAIDSASGKVSEPAVFTTREILRIEYDMAQSASALSKRTGFGVADAKVAAAVRSVETADPEKPFRLDAEQVDAVRHVTGDSAIAAVVGLAGAGKSTLLAAARVAWEGDDRRVFGAALAGKAAEGLEDSSGIKSRTLASWELAWENGRDLLERGNVFVIDEAGMVSSQQMARVLKAVEDAGAKAVLVGDAMQLQPIQAGAAFRAISDRIGFAELAGVRRQRDEWAREASRLFARGEVEKGLDAYAAHGRLVETETRDEIISRMVSDWADARRGLDQKSGEGEIRSHRGDEPLVLAHTNDDVQKLNEALRKVMMDDGALTGAREFHTARGVREFAAGDRIIFLENARFLEPRARRLGPQHVKNGMLGTVVATGDKRAGPLLAVRLDNSRDVILSEDSYTNVDHGYAATIHKSQGATVERTFVLATGMMDQHLTYVSMTRHRERVDLYAARQDFQPNPVWGSAARADHAAGLTGELVETGEAKFRPGDKDGKDSPYADVRTDDGTVHRVWGVSLPKALDKGGVSEGDTVTLRKDGVETVKVEVTVTDEVTGEKRTEERQVDRNVWSARQVETADARKERFERESHRPELFKQLVERLGRSGAKTTTLDFESEEGYQAHARDFARRRGIYMLSGIAARQEEDASPRLAWIAEKRGQMARLWERASVALGFTIERERNVSYNEVPTATVSAEIPVGGYHLIPPTTTFTHSVEHEARRAQLLSEPWKERDSILRPVLEKVYRDPDAALIRLNALASNSLIEPRKLADDLATAPNRLGRLRGSDLMVDGRVARDERTAAMAALNDLAPLARAHATEFRKNESRFQAREKTRRAHMALSIPAISKQAMARLVEIEAVRKQGGEDAYKTAFSLAVEDREIVQEVKAVSDALNARFGWSAFTSKADRITERNIAERMPEDLTDDRREKLVRLFEVIRRFSDEQYLAEKRDRSKIVAGASVAAGKESIAMLPMLAAVTEFKTPVDDEARTRARAVPHYRHHLSALAETAGRVWRDPAGAVDKIEDLIVKGIASERIAAAVTNNPAAYGALRGSDRIMDKLLAVGRERKDAFQAVPEAASRVRSLGASWVSALDAETQAITEERRRMTIAIPGLSPAAEETLLHLVADLKKQRQEKAKSAIIETAARSLDPDIAREFAAVSRALDGRFGRNAILRGETDVINRVSPAQRSAFEAMRERLQVVQQTVRTHGSQEIISERQRRAIDRARGVTR</sequence>
<dbReference type="RefSeq" id="WP_354558497.1">
    <property type="nucleotide sequence ID" value="NZ_JBEPMB010000011.1"/>
</dbReference>
<evidence type="ECO:0000256" key="1">
    <source>
        <dbReference type="ARBA" id="ARBA00010873"/>
    </source>
</evidence>
<dbReference type="Pfam" id="PF17841">
    <property type="entry name" value="Bep_C_terminal"/>
    <property type="match status" value="1"/>
</dbReference>
<feature type="domain" description="Bartonella effector protein BID" evidence="5">
    <location>
        <begin position="1308"/>
        <end position="1398"/>
    </location>
</feature>
<evidence type="ECO:0000313" key="7">
    <source>
        <dbReference type="Proteomes" id="UP001549047"/>
    </source>
</evidence>
<evidence type="ECO:0000256" key="2">
    <source>
        <dbReference type="ARBA" id="ARBA00022971"/>
    </source>
</evidence>
<dbReference type="InterPro" id="IPR027417">
    <property type="entry name" value="P-loop_NTPase"/>
</dbReference>
<dbReference type="Gene3D" id="3.40.50.300">
    <property type="entry name" value="P-loop containing nucleotide triphosphate hydrolases"/>
    <property type="match status" value="2"/>
</dbReference>
<keyword evidence="7" id="KW-1185">Reference proteome</keyword>
<comment type="caution">
    <text evidence="6">The sequence shown here is derived from an EMBL/GenBank/DDBJ whole genome shotgun (WGS) entry which is preliminary data.</text>
</comment>
<feature type="domain" description="MobA/MobL protein" evidence="4">
    <location>
        <begin position="17"/>
        <end position="249"/>
    </location>
</feature>
<dbReference type="SUPFAM" id="SSF52540">
    <property type="entry name" value="P-loop containing nucleoside triphosphate hydrolases"/>
    <property type="match status" value="2"/>
</dbReference>
<dbReference type="Proteomes" id="UP001549047">
    <property type="component" value="Unassembled WGS sequence"/>
</dbReference>
<dbReference type="Pfam" id="PF13604">
    <property type="entry name" value="AAA_30"/>
    <property type="match status" value="1"/>
</dbReference>
<comment type="similarity">
    <text evidence="1">Belongs to the MobA/MobL family.</text>
</comment>
<dbReference type="InterPro" id="IPR014136">
    <property type="entry name" value="TraA_Ti"/>
</dbReference>
<evidence type="ECO:0000259" key="4">
    <source>
        <dbReference type="Pfam" id="PF03389"/>
    </source>
</evidence>
<dbReference type="NCBIfam" id="TIGR02768">
    <property type="entry name" value="TraA_Ti"/>
    <property type="match status" value="1"/>
</dbReference>
<dbReference type="InterPro" id="IPR041533">
    <property type="entry name" value="Bep_BID"/>
</dbReference>
<dbReference type="Gene3D" id="2.30.30.940">
    <property type="match status" value="1"/>
</dbReference>
<evidence type="ECO:0000259" key="5">
    <source>
        <dbReference type="Pfam" id="PF17841"/>
    </source>
</evidence>
<gene>
    <name evidence="6" type="ORF">ABID16_004388</name>
</gene>
<dbReference type="EMBL" id="JBEPMB010000011">
    <property type="protein sequence ID" value="MET3616039.1"/>
    <property type="molecule type" value="Genomic_DNA"/>
</dbReference>
<evidence type="ECO:0000256" key="3">
    <source>
        <dbReference type="SAM" id="MobiDB-lite"/>
    </source>
</evidence>
<dbReference type="Pfam" id="PF03389">
    <property type="entry name" value="MobA_MobL"/>
    <property type="match status" value="1"/>
</dbReference>
<keyword evidence="2" id="KW-0184">Conjugation</keyword>
<accession>A0ABV2J8B5</accession>
<feature type="region of interest" description="Disordered" evidence="3">
    <location>
        <begin position="803"/>
        <end position="822"/>
    </location>
</feature>
<dbReference type="InterPro" id="IPR005053">
    <property type="entry name" value="MobA_MobL"/>
</dbReference>
<dbReference type="CDD" id="cd18809">
    <property type="entry name" value="SF1_C_RecD"/>
    <property type="match status" value="1"/>
</dbReference>
<dbReference type="CDD" id="cd17933">
    <property type="entry name" value="DEXSc_RecD-like"/>
    <property type="match status" value="1"/>
</dbReference>
<dbReference type="Gene3D" id="3.30.930.30">
    <property type="match status" value="1"/>
</dbReference>
<evidence type="ECO:0000313" key="6">
    <source>
        <dbReference type="EMBL" id="MET3616039.1"/>
    </source>
</evidence>
<protein>
    <submittedName>
        <fullName evidence="6">Ti-type conjugative transfer relaxase TraA</fullName>
    </submittedName>
</protein>
<proteinExistence type="inferred from homology"/>
<name>A0ABV2J8B5_9HYPH</name>
<reference evidence="6 7" key="1">
    <citation type="submission" date="2024-06" db="EMBL/GenBank/DDBJ databases">
        <title>Genomic Encyclopedia of Type Strains, Phase IV (KMG-IV): sequencing the most valuable type-strain genomes for metagenomic binning, comparative biology and taxonomic classification.</title>
        <authorList>
            <person name="Goeker M."/>
        </authorList>
    </citation>
    <scope>NUCLEOTIDE SEQUENCE [LARGE SCALE GENOMIC DNA]</scope>
    <source>
        <strain evidence="6 7">DSM 29780</strain>
    </source>
</reference>
<organism evidence="6 7">
    <name type="scientific">Rhizobium aquaticum</name>
    <dbReference type="NCBI Taxonomy" id="1549636"/>
    <lineage>
        <taxon>Bacteria</taxon>
        <taxon>Pseudomonadati</taxon>
        <taxon>Pseudomonadota</taxon>
        <taxon>Alphaproteobacteria</taxon>
        <taxon>Hyphomicrobiales</taxon>
        <taxon>Rhizobiaceae</taxon>
        <taxon>Rhizobium/Agrobacterium group</taxon>
        <taxon>Rhizobium</taxon>
    </lineage>
</organism>